<evidence type="ECO:0000313" key="3">
    <source>
        <dbReference type="Proteomes" id="UP000236732"/>
    </source>
</evidence>
<dbReference type="AlphaFoldDB" id="A0A1H6EQX3"/>
<dbReference type="PROSITE" id="PS51664">
    <property type="entry name" value="YCAO"/>
    <property type="match status" value="1"/>
</dbReference>
<evidence type="ECO:0000313" key="2">
    <source>
        <dbReference type="EMBL" id="SEH00212.1"/>
    </source>
</evidence>
<name>A0A1H6EQX3_9ACTN</name>
<organism evidence="2 3">
    <name type="scientific">Nonomuraea solani</name>
    <dbReference type="NCBI Taxonomy" id="1144553"/>
    <lineage>
        <taxon>Bacteria</taxon>
        <taxon>Bacillati</taxon>
        <taxon>Actinomycetota</taxon>
        <taxon>Actinomycetes</taxon>
        <taxon>Streptosporangiales</taxon>
        <taxon>Streptosporangiaceae</taxon>
        <taxon>Nonomuraea</taxon>
    </lineage>
</organism>
<dbReference type="Pfam" id="PF02624">
    <property type="entry name" value="YcaO"/>
    <property type="match status" value="1"/>
</dbReference>
<dbReference type="InterPro" id="IPR003776">
    <property type="entry name" value="YcaO-like_dom"/>
</dbReference>
<dbReference type="RefSeq" id="WP_160150559.1">
    <property type="nucleotide sequence ID" value="NZ_FNVT01000015.1"/>
</dbReference>
<protein>
    <submittedName>
        <fullName evidence="2">Ribosomal protein S12 methylthiotransferase accessory factor</fullName>
    </submittedName>
</protein>
<keyword evidence="2" id="KW-0687">Ribonucleoprotein</keyword>
<gene>
    <name evidence="2" type="ORF">SAMN05444920_115191</name>
</gene>
<dbReference type="Gene3D" id="3.30.1330.230">
    <property type="match status" value="1"/>
</dbReference>
<dbReference type="PANTHER" id="PTHR37809">
    <property type="entry name" value="RIBOSOMAL PROTEIN S12 METHYLTHIOTRANSFERASE ACCESSORY FACTOR YCAO"/>
    <property type="match status" value="1"/>
</dbReference>
<dbReference type="GO" id="GO:0005840">
    <property type="term" value="C:ribosome"/>
    <property type="evidence" value="ECO:0007669"/>
    <property type="project" value="UniProtKB-KW"/>
</dbReference>
<accession>A0A1H6EQX3</accession>
<dbReference type="NCBIfam" id="TIGR00702">
    <property type="entry name" value="YcaO-type kinase domain"/>
    <property type="match status" value="1"/>
</dbReference>
<dbReference type="PANTHER" id="PTHR37809:SF1">
    <property type="entry name" value="RIBOSOMAL PROTEIN S12 METHYLTHIOTRANSFERASE ACCESSORY FACTOR YCAO"/>
    <property type="match status" value="1"/>
</dbReference>
<dbReference type="GO" id="GO:0016740">
    <property type="term" value="F:transferase activity"/>
    <property type="evidence" value="ECO:0007669"/>
    <property type="project" value="UniProtKB-KW"/>
</dbReference>
<reference evidence="2 3" key="1">
    <citation type="submission" date="2016-10" db="EMBL/GenBank/DDBJ databases">
        <authorList>
            <person name="de Groot N.N."/>
        </authorList>
    </citation>
    <scope>NUCLEOTIDE SEQUENCE [LARGE SCALE GENOMIC DNA]</scope>
    <source>
        <strain evidence="2 3">CGMCC 4.7037</strain>
    </source>
</reference>
<evidence type="ECO:0000259" key="1">
    <source>
        <dbReference type="PROSITE" id="PS51664"/>
    </source>
</evidence>
<dbReference type="Proteomes" id="UP000236732">
    <property type="component" value="Unassembled WGS sequence"/>
</dbReference>
<dbReference type="EMBL" id="FNVT01000015">
    <property type="protein sequence ID" value="SEH00212.1"/>
    <property type="molecule type" value="Genomic_DNA"/>
</dbReference>
<keyword evidence="2" id="KW-0808">Transferase</keyword>
<proteinExistence type="predicted"/>
<feature type="domain" description="YcaO" evidence="1">
    <location>
        <begin position="60"/>
        <end position="394"/>
    </location>
</feature>
<sequence length="394" mass="43019">MRLTPDARITAERLAATAELLDGIGVSRVADITGLDVLGFPVFLAIRPEAEELGLCVHSGKGTTPAQAWMSAAMEAVEHHWAEGRHHADRIRRLPIRSMLGRDDVLDLKSLTPYAGRKIDLDRPYGWTEVRHLGDGHVRWAPAEAVFHPLHGQEFYLYGTETCGLAVGATEEEAILHGLCEVVEHDARALFHMARRAPMIEIGSLRAEAPAWRYIEAMRRAGLEVAVYDLTTDLGVCVIGCTIADPGSDNALLINNGYCCHPDKRRALLGALLEAAQSRLGFISGSRDDLDEKAERLLLWPTYADRRAHLDNVFDSPDGSVPWTAVADGGDLLGALAAAGYPDAYMTSLAPPGYPVHVVRVLVPHLQPLVRKGVRLGPRALRRSLQVAAGKEQR</sequence>
<keyword evidence="2" id="KW-0689">Ribosomal protein</keyword>
<dbReference type="OrthoDB" id="109999at2"/>
<keyword evidence="3" id="KW-1185">Reference proteome</keyword>